<dbReference type="EMBL" id="JAHRIO010050746">
    <property type="protein sequence ID" value="MEQ2174868.1"/>
    <property type="molecule type" value="Genomic_DNA"/>
</dbReference>
<name>A0ABV0NWK6_9TELE</name>
<proteinExistence type="predicted"/>
<protein>
    <submittedName>
        <fullName evidence="2">Uncharacterized protein</fullName>
    </submittedName>
</protein>
<keyword evidence="1" id="KW-0812">Transmembrane</keyword>
<reference evidence="2 3" key="1">
    <citation type="submission" date="2021-06" db="EMBL/GenBank/DDBJ databases">
        <authorList>
            <person name="Palmer J.M."/>
        </authorList>
    </citation>
    <scope>NUCLEOTIDE SEQUENCE [LARGE SCALE GENOMIC DNA]</scope>
    <source>
        <strain evidence="2 3">GA_2019</strain>
        <tissue evidence="2">Muscle</tissue>
    </source>
</reference>
<accession>A0ABV0NWK6</accession>
<keyword evidence="1" id="KW-1133">Transmembrane helix</keyword>
<organism evidence="2 3">
    <name type="scientific">Goodea atripinnis</name>
    <dbReference type="NCBI Taxonomy" id="208336"/>
    <lineage>
        <taxon>Eukaryota</taxon>
        <taxon>Metazoa</taxon>
        <taxon>Chordata</taxon>
        <taxon>Craniata</taxon>
        <taxon>Vertebrata</taxon>
        <taxon>Euteleostomi</taxon>
        <taxon>Actinopterygii</taxon>
        <taxon>Neopterygii</taxon>
        <taxon>Teleostei</taxon>
        <taxon>Neoteleostei</taxon>
        <taxon>Acanthomorphata</taxon>
        <taxon>Ovalentaria</taxon>
        <taxon>Atherinomorphae</taxon>
        <taxon>Cyprinodontiformes</taxon>
        <taxon>Goodeidae</taxon>
        <taxon>Goodea</taxon>
    </lineage>
</organism>
<sequence length="158" mass="17721">MPLCLSVFLRFHFALLLPIHSLPITSLNSLLFLSYFHLSLSSYILLLTYLYSPHKFSSILTFSPGISCLCRWESVKRHCDYQLRNSLLSLRDSSPFKAIFVSAVILTPPLNVAIVGKSLSASAPFPDVEKLRNNFGLDKHLSQDATCPKYTSLLSGIR</sequence>
<evidence type="ECO:0000313" key="3">
    <source>
        <dbReference type="Proteomes" id="UP001476798"/>
    </source>
</evidence>
<keyword evidence="3" id="KW-1185">Reference proteome</keyword>
<evidence type="ECO:0000256" key="1">
    <source>
        <dbReference type="SAM" id="Phobius"/>
    </source>
</evidence>
<feature type="transmembrane region" description="Helical" evidence="1">
    <location>
        <begin position="31"/>
        <end position="51"/>
    </location>
</feature>
<comment type="caution">
    <text evidence="2">The sequence shown here is derived from an EMBL/GenBank/DDBJ whole genome shotgun (WGS) entry which is preliminary data.</text>
</comment>
<keyword evidence="1" id="KW-0472">Membrane</keyword>
<evidence type="ECO:0000313" key="2">
    <source>
        <dbReference type="EMBL" id="MEQ2174868.1"/>
    </source>
</evidence>
<gene>
    <name evidence="2" type="ORF">GOODEAATRI_012185</name>
</gene>
<dbReference type="Proteomes" id="UP001476798">
    <property type="component" value="Unassembled WGS sequence"/>
</dbReference>